<evidence type="ECO:0000256" key="4">
    <source>
        <dbReference type="ARBA" id="ARBA00022723"/>
    </source>
</evidence>
<dbReference type="PROSITE" id="PS00143">
    <property type="entry name" value="INSULINASE"/>
    <property type="match status" value="1"/>
</dbReference>
<reference evidence="12 13" key="1">
    <citation type="journal article" date="2012" name="Science">
        <title>Ecological populations of bacteria act as socially cohesive units of antibiotic production and resistance.</title>
        <authorList>
            <person name="Cordero O.X."/>
            <person name="Wildschutte H."/>
            <person name="Kirkup B."/>
            <person name="Proehl S."/>
            <person name="Ngo L."/>
            <person name="Hussain F."/>
            <person name="Le Roux F."/>
            <person name="Mincer T."/>
            <person name="Polz M.F."/>
        </authorList>
    </citation>
    <scope>NUCLEOTIDE SEQUENCE [LARGE SCALE GENOMIC DNA]</scope>
    <source>
        <strain evidence="12 13">FF-454</strain>
    </source>
</reference>
<dbReference type="InterPro" id="IPR001431">
    <property type="entry name" value="Pept_M16_Zn_BS"/>
</dbReference>
<evidence type="ECO:0000256" key="5">
    <source>
        <dbReference type="ARBA" id="ARBA00022801"/>
    </source>
</evidence>
<evidence type="ECO:0000256" key="9">
    <source>
        <dbReference type="SAM" id="SignalP"/>
    </source>
</evidence>
<keyword evidence="13" id="KW-1185">Reference proteome</keyword>
<dbReference type="Pfam" id="PF00675">
    <property type="entry name" value="Peptidase_M16"/>
    <property type="match status" value="1"/>
</dbReference>
<dbReference type="InterPro" id="IPR011765">
    <property type="entry name" value="Pept_M16_N"/>
</dbReference>
<dbReference type="Pfam" id="PF05193">
    <property type="entry name" value="Peptidase_M16_C"/>
    <property type="match status" value="2"/>
</dbReference>
<name>A0A1E5C0W1_9GAMM</name>
<keyword evidence="6" id="KW-0862">Zinc</keyword>
<dbReference type="AlphaFoldDB" id="A0A1E5C0W1"/>
<dbReference type="PANTHER" id="PTHR43690:SF17">
    <property type="entry name" value="PROTEIN YHJJ"/>
    <property type="match status" value="1"/>
</dbReference>
<dbReference type="RefSeq" id="WP_016961395.1">
    <property type="nucleotide sequence ID" value="NZ_AJWN02000090.1"/>
</dbReference>
<accession>A0A1E5C0W1</accession>
<proteinExistence type="inferred from homology"/>
<feature type="signal peptide" evidence="9">
    <location>
        <begin position="1"/>
        <end position="21"/>
    </location>
</feature>
<evidence type="ECO:0000256" key="1">
    <source>
        <dbReference type="ARBA" id="ARBA00001947"/>
    </source>
</evidence>
<dbReference type="Gene3D" id="3.30.830.10">
    <property type="entry name" value="Metalloenzyme, LuxS/M16 peptidase-like"/>
    <property type="match status" value="4"/>
</dbReference>
<dbReference type="PROSITE" id="PS51257">
    <property type="entry name" value="PROKAR_LIPOPROTEIN"/>
    <property type="match status" value="1"/>
</dbReference>
<evidence type="ECO:0000256" key="8">
    <source>
        <dbReference type="RuleBase" id="RU004447"/>
    </source>
</evidence>
<feature type="domain" description="Peptidase M16 N-terminal" evidence="10">
    <location>
        <begin position="45"/>
        <end position="184"/>
    </location>
</feature>
<comment type="cofactor">
    <cofactor evidence="1">
        <name>Zn(2+)</name>
        <dbReference type="ChEBI" id="CHEBI:29105"/>
    </cofactor>
</comment>
<feature type="domain" description="Peptidase M16 C-terminal" evidence="11">
    <location>
        <begin position="671"/>
        <end position="849"/>
    </location>
</feature>
<comment type="similarity">
    <text evidence="2 8">Belongs to the peptidase M16 family.</text>
</comment>
<dbReference type="InterPro" id="IPR007863">
    <property type="entry name" value="Peptidase_M16_C"/>
</dbReference>
<dbReference type="PANTHER" id="PTHR43690">
    <property type="entry name" value="NARDILYSIN"/>
    <property type="match status" value="1"/>
</dbReference>
<dbReference type="GO" id="GO:0004222">
    <property type="term" value="F:metalloendopeptidase activity"/>
    <property type="evidence" value="ECO:0007669"/>
    <property type="project" value="InterPro"/>
</dbReference>
<keyword evidence="7" id="KW-0482">Metalloprotease</keyword>
<dbReference type="Proteomes" id="UP000095039">
    <property type="component" value="Unassembled WGS sequence"/>
</dbReference>
<dbReference type="EMBL" id="AJWN02000090">
    <property type="protein sequence ID" value="OEE59153.1"/>
    <property type="molecule type" value="Genomic_DNA"/>
</dbReference>
<dbReference type="GO" id="GO:0046872">
    <property type="term" value="F:metal ion binding"/>
    <property type="evidence" value="ECO:0007669"/>
    <property type="project" value="UniProtKB-KW"/>
</dbReference>
<gene>
    <name evidence="12" type="ORF">A1OK_03840</name>
</gene>
<keyword evidence="5" id="KW-0378">Hydrolase</keyword>
<feature type="domain" description="Peptidase M16 C-terminal" evidence="11">
    <location>
        <begin position="198"/>
        <end position="371"/>
    </location>
</feature>
<organism evidence="12 13">
    <name type="scientific">Enterovibrio norvegicus FF-454</name>
    <dbReference type="NCBI Taxonomy" id="1185651"/>
    <lineage>
        <taxon>Bacteria</taxon>
        <taxon>Pseudomonadati</taxon>
        <taxon>Pseudomonadota</taxon>
        <taxon>Gammaproteobacteria</taxon>
        <taxon>Vibrionales</taxon>
        <taxon>Vibrionaceae</taxon>
        <taxon>Enterovibrio</taxon>
    </lineage>
</organism>
<sequence length="919" mass="102556">MKRLFVLLPVVFIVACNTTLLNDPIAPDTSWQHTTLENGLNVHIRNQKGAPVSIRLLVHTGSIDEDKDQKGYAHFLEHMAFNGSDNFPKNDVIKLFGDAGLNFGQHLNAFTYHDWTFYKLDLPDNSHLPHALDWFKDISTGLTLSPDAVNAEKGVVLGELRRQEASKGSINFKAHMALAEDAYEGNVNVLGSRESITNISTERLQDYYQANYTPNRTELVISGDIDKANIETLIRSTFGRWTNQENTNRNSQLAQFNPEPLTLTTADSEFPSFTLIFKPEQNALTEGVHFEQYANQVMLANAINTRLNDRASDTQAPVQFVSSSTAYWLGLPQLTISVAFESNNRDAAMTFLAHELATLRDHGLSSLEIDAQETAFANKEQNMKENWAARDFADEKLNNLINNTQTLSQDQRTELSKRYVTLADKEYFNKQLRLLLGKKDVKPITGLAFNQALDGNTNKQVAANLKAFNDTFQAKGQRLILPDGIDAFPQPETKGDITAMVSVAPDTTKFTLSNNVTVYLRHMPDAGDTVYLYAGSQGGIASLPQTLRPAAYMSPGAYALTGLGGMSSTDFNRFMVKNKSYLEPMIDENRHGIYGEAPRESLPVLLAALHQAYQQATVDKVKFEQHKATFVANQKQFHDSLDGKSYSSFNKSIYSPSSPRYGFDPEQYQAVTVEQVKDAYQQLFQVNRGLTIVIAGNLSEDELKPLARTYLAGITFDEKAPKPKYDLGIKTSKTEIVYAFGPRGNNVEFVTVLTNSAPAKTTRDRFIGDMAGRIMTQRLLENIREEASLDYSPYSFVMWPDGATQQMFMFVSNVSLLKREQAKDRIGQVVDSLGDGITEQEFSSTVAQLSQALKDGLLLPKEQARMMFDYVLYGSDPLAVINPDSMLEAITKEELESYMAGFVSKNAIRYEITNLPSAN</sequence>
<dbReference type="GO" id="GO:0006508">
    <property type="term" value="P:proteolysis"/>
    <property type="evidence" value="ECO:0007669"/>
    <property type="project" value="UniProtKB-KW"/>
</dbReference>
<evidence type="ECO:0000256" key="6">
    <source>
        <dbReference type="ARBA" id="ARBA00022833"/>
    </source>
</evidence>
<evidence type="ECO:0000259" key="10">
    <source>
        <dbReference type="Pfam" id="PF00675"/>
    </source>
</evidence>
<evidence type="ECO:0000259" key="11">
    <source>
        <dbReference type="Pfam" id="PF05193"/>
    </source>
</evidence>
<dbReference type="InterPro" id="IPR050626">
    <property type="entry name" value="Peptidase_M16"/>
</dbReference>
<dbReference type="SUPFAM" id="SSF63411">
    <property type="entry name" value="LuxS/MPP-like metallohydrolase"/>
    <property type="match status" value="3"/>
</dbReference>
<keyword evidence="9" id="KW-0732">Signal</keyword>
<evidence type="ECO:0000256" key="2">
    <source>
        <dbReference type="ARBA" id="ARBA00007261"/>
    </source>
</evidence>
<evidence type="ECO:0000313" key="12">
    <source>
        <dbReference type="EMBL" id="OEE59153.1"/>
    </source>
</evidence>
<keyword evidence="4" id="KW-0479">Metal-binding</keyword>
<protein>
    <recommendedName>
        <fullName evidence="14">Peptidase M16</fullName>
    </recommendedName>
</protein>
<evidence type="ECO:0000256" key="3">
    <source>
        <dbReference type="ARBA" id="ARBA00022670"/>
    </source>
</evidence>
<dbReference type="InterPro" id="IPR011249">
    <property type="entry name" value="Metalloenz_LuxS/M16"/>
</dbReference>
<comment type="caution">
    <text evidence="12">The sequence shown here is derived from an EMBL/GenBank/DDBJ whole genome shotgun (WGS) entry which is preliminary data.</text>
</comment>
<evidence type="ECO:0000313" key="13">
    <source>
        <dbReference type="Proteomes" id="UP000095039"/>
    </source>
</evidence>
<keyword evidence="3" id="KW-0645">Protease</keyword>
<evidence type="ECO:0008006" key="14">
    <source>
        <dbReference type="Google" id="ProtNLM"/>
    </source>
</evidence>
<evidence type="ECO:0000256" key="7">
    <source>
        <dbReference type="ARBA" id="ARBA00023049"/>
    </source>
</evidence>
<feature type="chain" id="PRO_5009172250" description="Peptidase M16" evidence="9">
    <location>
        <begin position="22"/>
        <end position="919"/>
    </location>
</feature>